<reference evidence="2" key="1">
    <citation type="journal article" date="2014" name="Int. J. Syst. Evol. Microbiol.">
        <title>Complete genome sequence of Corynebacterium casei LMG S-19264T (=DSM 44701T), isolated from a smear-ripened cheese.</title>
        <authorList>
            <consortium name="US DOE Joint Genome Institute (JGI-PGF)"/>
            <person name="Walter F."/>
            <person name="Albersmeier A."/>
            <person name="Kalinowski J."/>
            <person name="Ruckert C."/>
        </authorList>
    </citation>
    <scope>NUCLEOTIDE SEQUENCE</scope>
    <source>
        <strain evidence="2">CGMCC 1.15794</strain>
    </source>
</reference>
<keyword evidence="3" id="KW-1185">Reference proteome</keyword>
<dbReference type="EMBL" id="BMJY01000021">
    <property type="protein sequence ID" value="GGH50419.1"/>
    <property type="molecule type" value="Genomic_DNA"/>
</dbReference>
<dbReference type="Proteomes" id="UP000657592">
    <property type="component" value="Unassembled WGS sequence"/>
</dbReference>
<protein>
    <recommendedName>
        <fullName evidence="4">Prepilin-type N-terminal cleavage/methylation domain-containing protein</fullName>
    </recommendedName>
</protein>
<accession>A0A917MN34</accession>
<name>A0A917MN34_9MICO</name>
<keyword evidence="1" id="KW-0812">Transmembrane</keyword>
<dbReference type="Pfam" id="PF07963">
    <property type="entry name" value="N_methyl"/>
    <property type="match status" value="1"/>
</dbReference>
<evidence type="ECO:0008006" key="4">
    <source>
        <dbReference type="Google" id="ProtNLM"/>
    </source>
</evidence>
<reference evidence="2" key="2">
    <citation type="submission" date="2020-09" db="EMBL/GenBank/DDBJ databases">
        <authorList>
            <person name="Sun Q."/>
            <person name="Zhou Y."/>
        </authorList>
    </citation>
    <scope>NUCLEOTIDE SEQUENCE</scope>
    <source>
        <strain evidence="2">CGMCC 1.15794</strain>
    </source>
</reference>
<comment type="caution">
    <text evidence="2">The sequence shown here is derived from an EMBL/GenBank/DDBJ whole genome shotgun (WGS) entry which is preliminary data.</text>
</comment>
<evidence type="ECO:0000256" key="1">
    <source>
        <dbReference type="SAM" id="Phobius"/>
    </source>
</evidence>
<dbReference type="AlphaFoldDB" id="A0A917MN34"/>
<organism evidence="2 3">
    <name type="scientific">Microbacterium album</name>
    <dbReference type="NCBI Taxonomy" id="2053191"/>
    <lineage>
        <taxon>Bacteria</taxon>
        <taxon>Bacillati</taxon>
        <taxon>Actinomycetota</taxon>
        <taxon>Actinomycetes</taxon>
        <taxon>Micrococcales</taxon>
        <taxon>Microbacteriaceae</taxon>
        <taxon>Microbacterium</taxon>
    </lineage>
</organism>
<keyword evidence="1" id="KW-1133">Transmembrane helix</keyword>
<dbReference type="InterPro" id="IPR012902">
    <property type="entry name" value="N_methyl_site"/>
</dbReference>
<keyword evidence="1" id="KW-0472">Membrane</keyword>
<evidence type="ECO:0000313" key="3">
    <source>
        <dbReference type="Proteomes" id="UP000657592"/>
    </source>
</evidence>
<evidence type="ECO:0000313" key="2">
    <source>
        <dbReference type="EMBL" id="GGH50419.1"/>
    </source>
</evidence>
<gene>
    <name evidence="2" type="ORF">GCM10010921_29160</name>
</gene>
<dbReference type="NCBIfam" id="TIGR02532">
    <property type="entry name" value="IV_pilin_GFxxxE"/>
    <property type="match status" value="1"/>
</dbReference>
<proteinExistence type="predicted"/>
<feature type="transmembrane region" description="Helical" evidence="1">
    <location>
        <begin position="28"/>
        <end position="53"/>
    </location>
</feature>
<sequence>MIVSAVRVSRTADTIRDRMVTRTGRDEGFGMVEVLIAMFIVALIALAFLPLLVQGLSAAALNTKAAAAAQLVNEKITAVAGTPWTCADAANPDSPLHPFVTGQDDTFVEETGSGPLLNDRTPVTIEYRNLSSDPSELCTGGVAAGTMTLRVSVRGIHQDAERVFAGATTIVQLVPVP</sequence>